<gene>
    <name evidence="1" type="ORF">KPC_0305</name>
</gene>
<dbReference type="AlphaFoldDB" id="A0A2U3MUL4"/>
<proteinExistence type="predicted"/>
<sequence>MKKFDGNIPDIKRLTDEKLTQELIPARFIPETPPELKGKNVKYVFDSSDSFNLTYDELVEIVSKARNAGPRMIPVLGTIGETLIDNTLLHEKLIRFVRHKGGNVSFVEFQNEFPEIKGDWDFILTEYNLLLWPNVTEEFIQAIDFLIKSNKLQFAPCEPLVYIGDGVILDYPVANHFKKYSSLNWFPIVFNLV</sequence>
<name>A0A2U3MUL4_9GAMM</name>
<evidence type="ECO:0000313" key="2">
    <source>
        <dbReference type="Proteomes" id="UP000245974"/>
    </source>
</evidence>
<organism evidence="1 2">
    <name type="scientific">Acinetobacter stercoris</name>
    <dbReference type="NCBI Taxonomy" id="2126983"/>
    <lineage>
        <taxon>Bacteria</taxon>
        <taxon>Pseudomonadati</taxon>
        <taxon>Pseudomonadota</taxon>
        <taxon>Gammaproteobacteria</taxon>
        <taxon>Moraxellales</taxon>
        <taxon>Moraxellaceae</taxon>
        <taxon>Acinetobacter</taxon>
    </lineage>
</organism>
<protein>
    <submittedName>
        <fullName evidence="1">Uncharacterized protein</fullName>
    </submittedName>
</protein>
<evidence type="ECO:0000313" key="1">
    <source>
        <dbReference type="EMBL" id="SPL69127.1"/>
    </source>
</evidence>
<reference evidence="2" key="1">
    <citation type="submission" date="2018-03" db="EMBL/GenBank/DDBJ databases">
        <authorList>
            <person name="Blom J."/>
        </authorList>
    </citation>
    <scope>NUCLEOTIDE SEQUENCE [LARGE SCALE GENOMIC DNA]</scope>
    <source>
        <strain evidence="2">KPC-SM-21</strain>
    </source>
</reference>
<dbReference type="EMBL" id="OOGT01000008">
    <property type="protein sequence ID" value="SPL69127.1"/>
    <property type="molecule type" value="Genomic_DNA"/>
</dbReference>
<keyword evidence="2" id="KW-1185">Reference proteome</keyword>
<dbReference type="InParanoid" id="A0A2U3MUL4"/>
<dbReference type="Proteomes" id="UP000245974">
    <property type="component" value="Unassembled WGS sequence"/>
</dbReference>
<accession>A0A2U3MUL4</accession>